<evidence type="ECO:0000256" key="9">
    <source>
        <dbReference type="SAM" id="Phobius"/>
    </source>
</evidence>
<feature type="domain" description="Cadherin" evidence="10">
    <location>
        <begin position="1080"/>
        <end position="1190"/>
    </location>
</feature>
<evidence type="ECO:0000259" key="10">
    <source>
        <dbReference type="PROSITE" id="PS50268"/>
    </source>
</evidence>
<evidence type="ECO:0000256" key="4">
    <source>
        <dbReference type="ARBA" id="ARBA00022837"/>
    </source>
</evidence>
<feature type="transmembrane region" description="Helical" evidence="9">
    <location>
        <begin position="1440"/>
        <end position="1468"/>
    </location>
</feature>
<dbReference type="GO" id="GO:0005886">
    <property type="term" value="C:plasma membrane"/>
    <property type="evidence" value="ECO:0007669"/>
    <property type="project" value="InterPro"/>
</dbReference>
<feature type="domain" description="Cadherin" evidence="10">
    <location>
        <begin position="1198"/>
        <end position="1315"/>
    </location>
</feature>
<keyword evidence="2 9" id="KW-0812">Transmembrane</keyword>
<gene>
    <name evidence="12" type="primary">LOC119642038</name>
</gene>
<evidence type="ECO:0000313" key="11">
    <source>
        <dbReference type="Proteomes" id="UP000092443"/>
    </source>
</evidence>
<dbReference type="InterPro" id="IPR002126">
    <property type="entry name" value="Cadherin-like_dom"/>
</dbReference>
<dbReference type="InterPro" id="IPR015919">
    <property type="entry name" value="Cadherin-like_sf"/>
</dbReference>
<dbReference type="Proteomes" id="UP000092443">
    <property type="component" value="Unplaced"/>
</dbReference>
<dbReference type="PROSITE" id="PS50268">
    <property type="entry name" value="CADHERIN_2"/>
    <property type="match status" value="11"/>
</dbReference>
<dbReference type="FunFam" id="2.60.40.60:FF:000444">
    <property type="entry name" value="Cadherin-99C"/>
    <property type="match status" value="1"/>
</dbReference>
<dbReference type="PROSITE" id="PS00232">
    <property type="entry name" value="CADHERIN_1"/>
    <property type="match status" value="3"/>
</dbReference>
<dbReference type="GO" id="GO:0007156">
    <property type="term" value="P:homophilic cell adhesion via plasma membrane adhesion molecules"/>
    <property type="evidence" value="ECO:0007669"/>
    <property type="project" value="InterPro"/>
</dbReference>
<organism evidence="11 12">
    <name type="scientific">Glossina fuscipes</name>
    <dbReference type="NCBI Taxonomy" id="7396"/>
    <lineage>
        <taxon>Eukaryota</taxon>
        <taxon>Metazoa</taxon>
        <taxon>Ecdysozoa</taxon>
        <taxon>Arthropoda</taxon>
        <taxon>Hexapoda</taxon>
        <taxon>Insecta</taxon>
        <taxon>Pterygota</taxon>
        <taxon>Neoptera</taxon>
        <taxon>Endopterygota</taxon>
        <taxon>Diptera</taxon>
        <taxon>Brachycera</taxon>
        <taxon>Muscomorpha</taxon>
        <taxon>Hippoboscoidea</taxon>
        <taxon>Glossinidae</taxon>
        <taxon>Glossina</taxon>
    </lineage>
</organism>
<dbReference type="FunFam" id="2.60.40.60:FF:000275">
    <property type="entry name" value="Si:dkey-30k22.7"/>
    <property type="match status" value="1"/>
</dbReference>
<feature type="domain" description="Cadherin" evidence="10">
    <location>
        <begin position="561"/>
        <end position="646"/>
    </location>
</feature>
<feature type="domain" description="Cadherin" evidence="10">
    <location>
        <begin position="187"/>
        <end position="309"/>
    </location>
</feature>
<dbReference type="FunFam" id="2.60.40.60:FF:000020">
    <property type="entry name" value="Dachsous cadherin-related 1b"/>
    <property type="match status" value="1"/>
</dbReference>
<evidence type="ECO:0000256" key="6">
    <source>
        <dbReference type="ARBA" id="ARBA00023136"/>
    </source>
</evidence>
<comment type="subcellular location">
    <subcellularLocation>
        <location evidence="1">Membrane</location>
    </subcellularLocation>
</comment>
<feature type="region of interest" description="Disordered" evidence="8">
    <location>
        <begin position="1674"/>
        <end position="1693"/>
    </location>
</feature>
<feature type="domain" description="Cadherin" evidence="10">
    <location>
        <begin position="432"/>
        <end position="544"/>
    </location>
</feature>
<dbReference type="CDD" id="cd11304">
    <property type="entry name" value="Cadherin_repeat"/>
    <property type="match status" value="10"/>
</dbReference>
<feature type="domain" description="Cadherin" evidence="10">
    <location>
        <begin position="850"/>
        <end position="950"/>
    </location>
</feature>
<dbReference type="FunFam" id="2.60.40.60:FF:000315">
    <property type="entry name" value="CaDHerin family"/>
    <property type="match status" value="1"/>
</dbReference>
<dbReference type="KEGG" id="gfs:119642038"/>
<dbReference type="PANTHER" id="PTHR24026:SF93">
    <property type="entry name" value="CADHERIN-99C"/>
    <property type="match status" value="1"/>
</dbReference>
<dbReference type="PRINTS" id="PR00205">
    <property type="entry name" value="CADHERIN"/>
</dbReference>
<keyword evidence="4 7" id="KW-0106">Calcium</keyword>
<dbReference type="SUPFAM" id="SSF49313">
    <property type="entry name" value="Cadherin-like"/>
    <property type="match status" value="10"/>
</dbReference>
<dbReference type="FunFam" id="2.60.40.60:FF:000232">
    <property type="entry name" value="Neural-cadherin"/>
    <property type="match status" value="1"/>
</dbReference>
<protein>
    <submittedName>
        <fullName evidence="12">Cadherin-99C isoform X1</fullName>
    </submittedName>
</protein>
<dbReference type="RefSeq" id="XP_037896925.1">
    <property type="nucleotide sequence ID" value="XM_038040997.1"/>
</dbReference>
<evidence type="ECO:0000313" key="12">
    <source>
        <dbReference type="RefSeq" id="XP_037896925.1"/>
    </source>
</evidence>
<dbReference type="Gene3D" id="2.60.40.60">
    <property type="entry name" value="Cadherins"/>
    <property type="match status" value="11"/>
</dbReference>
<evidence type="ECO:0000256" key="7">
    <source>
        <dbReference type="PROSITE-ProRule" id="PRU00043"/>
    </source>
</evidence>
<keyword evidence="11" id="KW-1185">Reference proteome</keyword>
<dbReference type="GO" id="GO:0005509">
    <property type="term" value="F:calcium ion binding"/>
    <property type="evidence" value="ECO:0007669"/>
    <property type="project" value="UniProtKB-UniRule"/>
</dbReference>
<feature type="transmembrane region" description="Helical" evidence="9">
    <location>
        <begin position="47"/>
        <end position="68"/>
    </location>
</feature>
<feature type="domain" description="Cadherin" evidence="10">
    <location>
        <begin position="647"/>
        <end position="746"/>
    </location>
</feature>
<proteinExistence type="predicted"/>
<keyword evidence="3" id="KW-0677">Repeat</keyword>
<dbReference type="FunFam" id="2.60.40.60:FF:000403">
    <property type="entry name" value="Protocadherin 15"/>
    <property type="match status" value="1"/>
</dbReference>
<dbReference type="GO" id="GO:0060429">
    <property type="term" value="P:epithelium development"/>
    <property type="evidence" value="ECO:0007669"/>
    <property type="project" value="UniProtKB-ARBA"/>
</dbReference>
<keyword evidence="5 9" id="KW-1133">Transmembrane helix</keyword>
<evidence type="ECO:0000256" key="8">
    <source>
        <dbReference type="SAM" id="MobiDB-lite"/>
    </source>
</evidence>
<dbReference type="Pfam" id="PF00028">
    <property type="entry name" value="Cadherin"/>
    <property type="match status" value="7"/>
</dbReference>
<dbReference type="GO" id="GO:0009653">
    <property type="term" value="P:anatomical structure morphogenesis"/>
    <property type="evidence" value="ECO:0007669"/>
    <property type="project" value="UniProtKB-ARBA"/>
</dbReference>
<accession>A0A9C5Z841</accession>
<keyword evidence="6 9" id="KW-0472">Membrane</keyword>
<dbReference type="PANTHER" id="PTHR24026">
    <property type="entry name" value="FAT ATYPICAL CADHERIN-RELATED"/>
    <property type="match status" value="1"/>
</dbReference>
<feature type="domain" description="Cadherin" evidence="10">
    <location>
        <begin position="130"/>
        <end position="186"/>
    </location>
</feature>
<dbReference type="FunFam" id="2.60.40.60:FF:000363">
    <property type="entry name" value="Dachsous cadherin-related 1a"/>
    <property type="match status" value="1"/>
</dbReference>
<feature type="domain" description="Cadherin" evidence="10">
    <location>
        <begin position="951"/>
        <end position="1056"/>
    </location>
</feature>
<evidence type="ECO:0000256" key="1">
    <source>
        <dbReference type="ARBA" id="ARBA00004370"/>
    </source>
</evidence>
<evidence type="ECO:0000256" key="2">
    <source>
        <dbReference type="ARBA" id="ARBA00022692"/>
    </source>
</evidence>
<dbReference type="GeneID" id="119642038"/>
<evidence type="ECO:0000256" key="5">
    <source>
        <dbReference type="ARBA" id="ARBA00022989"/>
    </source>
</evidence>
<dbReference type="FunFam" id="2.60.40.60:FF:000381">
    <property type="entry name" value="Protocadherin 15"/>
    <property type="match status" value="1"/>
</dbReference>
<sequence>MIRYVYYCILGVHFIFLLCSYKDDDNDVDDVSSYNQNMASLSITCHYLTYLTVVYILLIVMLCCHNAVGVLGKSQMCEVETGQTNIILDIEESRGDYVGQHTNPPELPIFGDPFTEIALDLVFPKGQPIFLLNGKRLQLLQPLDRDEENLSHIVFQVSCTIRSSQKRRNIPIIVRVSDVNDNAPRFMNTPYEVTVPESTPVGTTIFRNIQALDKDAGVNGLVEYFIVEGSTNTTEDEKMTIADGYGTFAISFPHQGQVTVVKTLDYEKIQRYYLTIVASDRARNVSERLTSTTTLTVNIADSDDLDPSFIYRGCVLLDGACINPEYTASVPAGSLQGVLTVTPERIQAVDLDTISSPIRYSFAKGMPGNYGDYFEIDEQTGVLKQIKAVDTSTAKKYDIIVKAEEVSQAKRFTTAKLTIMVKPVDANPPIISASSTEGYVDENSPVGTKVLDSRGKPLSFKTTDADLNEDDPKPDYIYELTTPSFEVTADGILVVNEEGLDRDPPSPGRFKFQVVAREPKTNAASAPLSLTVILRDVNDNAPKLNMVPPVSITAGDGVRKVAQVLATDNDEGVNAVVNYSLYHISNNGMQKFSINEQTGEIETRGRLLAGEQYSITVQASDVGGLSSQAIVEVSVTPGPNTKPPKFAKSVYEVQVSEGAEINSTVAVIHADDPENDPVVYSILSGNDLRQFAVGQESGVIAVIRKLDRESLTRYQLIVKAEDNGGLSSSATVNIKVTDINDKNPEFDESTLPYIFQVDEGNTQSFVGMVHATDADEGINAAITYSIPSDVPFAINGKSGEIRTSAQLDYEKQKEYRFVVTAKDGAPDARLGTASVTVMVRDVPDEVPKFMESRIDVRVPENEADITIATVQAFDPDTIPEITYVIRKGSTEMFKIHPKTGEIRTTNGLDYEKQKQHELIVGTIENDGNSAGDTVRIIVEVEDRNDIRPVFVSVPEPVTVNDDQSIGAMIATMPAIDGDGSSPGNVVRYEMVGRGKALKYFQVDPDTGAVRIRDELRKEEDTEYQVDIRAYDMGEPQLSSVATLPVFVRHLLTDPNEDNSMEGKMDNGVIMSPESLGLAFSDDSYTTGVPETTGINATIKLIQVINSKKSVRSNPGFKCEIVKGNERGLFNVTVEDHGCGIQLIEHLDYENKTTYSLQIRLVSHKYFINPQKSTTSVKIIVQDENDNAPQFVFNRLKGRKETFYAVVTPEMDIDTPILQVKAVDRDSGKFGMIRYKIFDEDDNNISDENLPTTYFIMTEDTGILKTAKLFRDQARFPMIFYVEARDNDGQEMGSHRTRARIVINQITDKNRLSLVFSDATPNELRNHFANLEELFSEKTGGLVSGIERFSNRKFLNENGSIVENPAATDVWFYLIDPKSETILSRNASVIEETLLEPSARSELNFAASGLARATAEGIHSPIELRQQVHKVKAAIAINDEVFPYTLIAISVIILILGTIGIIYICISWSKYKNFKQRMRQYSTPSPTRYDPVIINSQVPNGGDAGSNLKEYETQVLAMAVPPDADDEMQLDYSAKNHAFSLDNVSYITHKDHNGSTNGGQASPSHSEATTATIATLRRNNNNNNNLNNMSANSNINNHTLNNRQSTFNVRNNNNPLASGMNGTLTGTLTLGRIKHQNSNHYQNGGYKMDAVSRNNLTNLQNNAYSTLGRRGNTFGNNSNLNGGNLSRGEGEQGNLSGELMTNTLGRQQHQHTTINRTYNEVPIANPLFQRSDLSHVSSTNENVSFGKRDYGQMGFSYLNDLDRSEVETTTEL</sequence>
<dbReference type="FunFam" id="2.60.40.60:FF:000356">
    <property type="entry name" value="Protocadherin 15"/>
    <property type="match status" value="1"/>
</dbReference>
<dbReference type="InterPro" id="IPR020894">
    <property type="entry name" value="Cadherin_CS"/>
</dbReference>
<reference evidence="12" key="1">
    <citation type="submission" date="2025-08" db="UniProtKB">
        <authorList>
            <consortium name="RefSeq"/>
        </authorList>
    </citation>
    <scope>IDENTIFICATION</scope>
    <source>
        <tissue evidence="12">Whole body pupa</tissue>
    </source>
</reference>
<feature type="domain" description="Cadherin" evidence="10">
    <location>
        <begin position="322"/>
        <end position="431"/>
    </location>
</feature>
<name>A0A9C5Z841_9MUSC</name>
<evidence type="ECO:0000256" key="3">
    <source>
        <dbReference type="ARBA" id="ARBA00022737"/>
    </source>
</evidence>
<feature type="compositionally biased region" description="Low complexity" evidence="8">
    <location>
        <begin position="1674"/>
        <end position="1686"/>
    </location>
</feature>
<dbReference type="SMART" id="SM00112">
    <property type="entry name" value="CA"/>
    <property type="match status" value="11"/>
</dbReference>
<feature type="domain" description="Cadherin" evidence="10">
    <location>
        <begin position="749"/>
        <end position="849"/>
    </location>
</feature>